<sequence length="226" mass="26146">MRVRFPEPPNGWQAFAFEFVTIVLGVLVALGAQELVQSVHWRTEVRTTRKALDAELARNRAVFDYRFGQRACVGARLSELRRWATDLRESKSVPLKHEIEEPPFFATRTAAWEITDGEIAARIPLDAKLNYAAFYDGIRRYDQMRNDEAEAWAKLGEFESSTRLNEEDYREVKRALDDIEDVNTSIMAFRAPFDRFSRALNISPDESLEIGNPLVKQWNDDFCRPL</sequence>
<dbReference type="RefSeq" id="WP_241448027.1">
    <property type="nucleotide sequence ID" value="NZ_JAKZHW010000002.1"/>
</dbReference>
<keyword evidence="1" id="KW-0812">Transmembrane</keyword>
<comment type="caution">
    <text evidence="2">The sequence shown here is derived from an EMBL/GenBank/DDBJ whole genome shotgun (WGS) entry which is preliminary data.</text>
</comment>
<reference evidence="2 3" key="1">
    <citation type="submission" date="2022-03" db="EMBL/GenBank/DDBJ databases">
        <authorList>
            <person name="Jo J.-H."/>
            <person name="Im W.-T."/>
        </authorList>
    </citation>
    <scope>NUCLEOTIDE SEQUENCE [LARGE SCALE GENOMIC DNA]</scope>
    <source>
        <strain evidence="2 3">SM33</strain>
    </source>
</reference>
<organism evidence="2 3">
    <name type="scientific">Sphingomonas telluris</name>
    <dbReference type="NCBI Taxonomy" id="2907998"/>
    <lineage>
        <taxon>Bacteria</taxon>
        <taxon>Pseudomonadati</taxon>
        <taxon>Pseudomonadota</taxon>
        <taxon>Alphaproteobacteria</taxon>
        <taxon>Sphingomonadales</taxon>
        <taxon>Sphingomonadaceae</taxon>
        <taxon>Sphingomonas</taxon>
    </lineage>
</organism>
<feature type="transmembrane region" description="Helical" evidence="1">
    <location>
        <begin position="12"/>
        <end position="32"/>
    </location>
</feature>
<dbReference type="EMBL" id="JAKZHW010000002">
    <property type="protein sequence ID" value="MCH8617160.1"/>
    <property type="molecule type" value="Genomic_DNA"/>
</dbReference>
<accession>A0ABS9VQA2</accession>
<keyword evidence="1" id="KW-1133">Transmembrane helix</keyword>
<evidence type="ECO:0000313" key="3">
    <source>
        <dbReference type="Proteomes" id="UP001203058"/>
    </source>
</evidence>
<protein>
    <recommendedName>
        <fullName evidence="4">Secreted protein</fullName>
    </recommendedName>
</protein>
<evidence type="ECO:0000256" key="1">
    <source>
        <dbReference type="SAM" id="Phobius"/>
    </source>
</evidence>
<dbReference type="Proteomes" id="UP001203058">
    <property type="component" value="Unassembled WGS sequence"/>
</dbReference>
<name>A0ABS9VQA2_9SPHN</name>
<keyword evidence="1" id="KW-0472">Membrane</keyword>
<evidence type="ECO:0008006" key="4">
    <source>
        <dbReference type="Google" id="ProtNLM"/>
    </source>
</evidence>
<proteinExistence type="predicted"/>
<keyword evidence="3" id="KW-1185">Reference proteome</keyword>
<evidence type="ECO:0000313" key="2">
    <source>
        <dbReference type="EMBL" id="MCH8617160.1"/>
    </source>
</evidence>
<gene>
    <name evidence="2" type="ORF">LZ016_13765</name>
</gene>